<feature type="compositionally biased region" description="Polar residues" evidence="1">
    <location>
        <begin position="21"/>
        <end position="31"/>
    </location>
</feature>
<feature type="region of interest" description="Disordered" evidence="1">
    <location>
        <begin position="21"/>
        <end position="109"/>
    </location>
</feature>
<evidence type="ECO:0000313" key="3">
    <source>
        <dbReference type="Proteomes" id="UP000029120"/>
    </source>
</evidence>
<protein>
    <submittedName>
        <fullName evidence="2">Uncharacterized protein</fullName>
    </submittedName>
</protein>
<proteinExistence type="predicted"/>
<evidence type="ECO:0000256" key="1">
    <source>
        <dbReference type="SAM" id="MobiDB-lite"/>
    </source>
</evidence>
<sequence length="144" mass="15623">MSGTAYSNDSTKLIRRSIRKTTTADLTSQSAVRADPPVELIALSSREDDSSDDGSINPPTRASPSNREDEADSGGGSDRLGSEPDEEDEDGDDGDEEGVEDEDKIGYEHLHFPAMIDPNDPLGPRLGPTITLCLYLHHIRKRDA</sequence>
<reference evidence="3" key="1">
    <citation type="journal article" date="2015" name="Nat. Plants">
        <title>Genome expansion of Arabis alpina linked with retrotransposition and reduced symmetric DNA methylation.</title>
        <authorList>
            <person name="Willing E.M."/>
            <person name="Rawat V."/>
            <person name="Mandakova T."/>
            <person name="Maumus F."/>
            <person name="James G.V."/>
            <person name="Nordstroem K.J."/>
            <person name="Becker C."/>
            <person name="Warthmann N."/>
            <person name="Chica C."/>
            <person name="Szarzynska B."/>
            <person name="Zytnicki M."/>
            <person name="Albani M.C."/>
            <person name="Kiefer C."/>
            <person name="Bergonzi S."/>
            <person name="Castaings L."/>
            <person name="Mateos J.L."/>
            <person name="Berns M.C."/>
            <person name="Bujdoso N."/>
            <person name="Piofczyk T."/>
            <person name="de Lorenzo L."/>
            <person name="Barrero-Sicilia C."/>
            <person name="Mateos I."/>
            <person name="Piednoel M."/>
            <person name="Hagmann J."/>
            <person name="Chen-Min-Tao R."/>
            <person name="Iglesias-Fernandez R."/>
            <person name="Schuster S.C."/>
            <person name="Alonso-Blanco C."/>
            <person name="Roudier F."/>
            <person name="Carbonero P."/>
            <person name="Paz-Ares J."/>
            <person name="Davis S.J."/>
            <person name="Pecinka A."/>
            <person name="Quesneville H."/>
            <person name="Colot V."/>
            <person name="Lysak M.A."/>
            <person name="Weigel D."/>
            <person name="Coupland G."/>
            <person name="Schneeberger K."/>
        </authorList>
    </citation>
    <scope>NUCLEOTIDE SEQUENCE [LARGE SCALE GENOMIC DNA]</scope>
    <source>
        <strain evidence="3">cv. Pajares</strain>
    </source>
</reference>
<keyword evidence="3" id="KW-1185">Reference proteome</keyword>
<organism evidence="2 3">
    <name type="scientific">Arabis alpina</name>
    <name type="common">Alpine rock-cress</name>
    <dbReference type="NCBI Taxonomy" id="50452"/>
    <lineage>
        <taxon>Eukaryota</taxon>
        <taxon>Viridiplantae</taxon>
        <taxon>Streptophyta</taxon>
        <taxon>Embryophyta</taxon>
        <taxon>Tracheophyta</taxon>
        <taxon>Spermatophyta</taxon>
        <taxon>Magnoliopsida</taxon>
        <taxon>eudicotyledons</taxon>
        <taxon>Gunneridae</taxon>
        <taxon>Pentapetalae</taxon>
        <taxon>rosids</taxon>
        <taxon>malvids</taxon>
        <taxon>Brassicales</taxon>
        <taxon>Brassicaceae</taxon>
        <taxon>Arabideae</taxon>
        <taxon>Arabis</taxon>
    </lineage>
</organism>
<dbReference type="Gramene" id="KFK43604">
    <property type="protein sequence ID" value="KFK43604"/>
    <property type="gene ID" value="AALP_AA1G148100"/>
</dbReference>
<dbReference type="Proteomes" id="UP000029120">
    <property type="component" value="Chromosome 1"/>
</dbReference>
<accession>A0A087HNA2</accession>
<name>A0A087HNA2_ARAAL</name>
<gene>
    <name evidence="2" type="ordered locus">AALP_Aa1g148100</name>
</gene>
<feature type="compositionally biased region" description="Acidic residues" evidence="1">
    <location>
        <begin position="83"/>
        <end position="103"/>
    </location>
</feature>
<dbReference type="AlphaFoldDB" id="A0A087HNA2"/>
<dbReference type="EMBL" id="CM002869">
    <property type="protein sequence ID" value="KFK43604.1"/>
    <property type="molecule type" value="Genomic_DNA"/>
</dbReference>
<evidence type="ECO:0000313" key="2">
    <source>
        <dbReference type="EMBL" id="KFK43604.1"/>
    </source>
</evidence>